<dbReference type="InterPro" id="IPR012902">
    <property type="entry name" value="N_methyl_site"/>
</dbReference>
<protein>
    <recommendedName>
        <fullName evidence="4">MSHA pilin protein MshC</fullName>
    </recommendedName>
</protein>
<keyword evidence="1" id="KW-0812">Transmembrane</keyword>
<accession>A0AA94JE68</accession>
<proteinExistence type="predicted"/>
<dbReference type="AlphaFoldDB" id="A0AA94JE68"/>
<dbReference type="Proteomes" id="UP000286680">
    <property type="component" value="Unassembled WGS sequence"/>
</dbReference>
<evidence type="ECO:0000313" key="2">
    <source>
        <dbReference type="EMBL" id="RUO45393.1"/>
    </source>
</evidence>
<keyword evidence="1" id="KW-0472">Membrane</keyword>
<dbReference type="Gene3D" id="3.30.700.10">
    <property type="entry name" value="Glycoprotein, Type 4 Pilin"/>
    <property type="match status" value="1"/>
</dbReference>
<dbReference type="SUPFAM" id="SSF54523">
    <property type="entry name" value="Pili subunits"/>
    <property type="match status" value="1"/>
</dbReference>
<evidence type="ECO:0008006" key="4">
    <source>
        <dbReference type="Google" id="ProtNLM"/>
    </source>
</evidence>
<evidence type="ECO:0000256" key="1">
    <source>
        <dbReference type="SAM" id="Phobius"/>
    </source>
</evidence>
<dbReference type="RefSeq" id="WP_126819672.1">
    <property type="nucleotide sequence ID" value="NZ_PIPS01000001.1"/>
</dbReference>
<comment type="caution">
    <text evidence="2">The sequence shown here is derived from an EMBL/GenBank/DDBJ whole genome shotgun (WGS) entry which is preliminary data.</text>
</comment>
<feature type="transmembrane region" description="Helical" evidence="1">
    <location>
        <begin position="12"/>
        <end position="34"/>
    </location>
</feature>
<evidence type="ECO:0000313" key="3">
    <source>
        <dbReference type="Proteomes" id="UP000286680"/>
    </source>
</evidence>
<gene>
    <name evidence="2" type="ORF">CWE23_05145</name>
</gene>
<keyword evidence="1" id="KW-1133">Transmembrane helix</keyword>
<dbReference type="EMBL" id="PIPS01000001">
    <property type="protein sequence ID" value="RUO45393.1"/>
    <property type="molecule type" value="Genomic_DNA"/>
</dbReference>
<name>A0AA94JE68_9GAMM</name>
<reference evidence="3" key="1">
    <citation type="journal article" date="2018" name="Front. Microbiol.">
        <title>Genome-Based Analysis Reveals the Taxonomy and Diversity of the Family Idiomarinaceae.</title>
        <authorList>
            <person name="Liu Y."/>
            <person name="Lai Q."/>
            <person name="Shao Z."/>
        </authorList>
    </citation>
    <scope>NUCLEOTIDE SEQUENCE [LARGE SCALE GENOMIC DNA]</scope>
    <source>
        <strain evidence="3">SN-14</strain>
    </source>
</reference>
<dbReference type="InterPro" id="IPR045584">
    <property type="entry name" value="Pilin-like"/>
</dbReference>
<dbReference type="NCBIfam" id="TIGR02532">
    <property type="entry name" value="IV_pilin_GFxxxE"/>
    <property type="match status" value="1"/>
</dbReference>
<organism evidence="2 3">
    <name type="scientific">Idiomarina aquatica</name>
    <dbReference type="NCBI Taxonomy" id="1327752"/>
    <lineage>
        <taxon>Bacteria</taxon>
        <taxon>Pseudomonadati</taxon>
        <taxon>Pseudomonadota</taxon>
        <taxon>Gammaproteobacteria</taxon>
        <taxon>Alteromonadales</taxon>
        <taxon>Idiomarinaceae</taxon>
        <taxon>Idiomarina</taxon>
    </lineage>
</organism>
<keyword evidence="3" id="KW-1185">Reference proteome</keyword>
<sequence>MRNFLMPTRGFTIIELIVIIIVVGILAVSAYPLMGGRSGVDVAVYQAELVSLLRQQQQRAMQDTATDKLYSACVADKDVALFTFNSGVECPSPENISQICAERDDCVRVEKQDAVTFRGPERINFDSMGCPYTNASKPALLCAEGTIIIEVDGETTREIMINQQGYIQALN</sequence>
<dbReference type="Pfam" id="PF07963">
    <property type="entry name" value="N_methyl"/>
    <property type="match status" value="1"/>
</dbReference>